<dbReference type="EMBL" id="SMMG02000009">
    <property type="protein sequence ID" value="KAA3462456.1"/>
    <property type="molecule type" value="Genomic_DNA"/>
</dbReference>
<dbReference type="AlphaFoldDB" id="A0A5B6UZ30"/>
<gene>
    <name evidence="1" type="ORF">EPI10_028942</name>
</gene>
<protein>
    <submittedName>
        <fullName evidence="1">Uncharacterized protein</fullName>
    </submittedName>
</protein>
<proteinExistence type="predicted"/>
<organism evidence="1 2">
    <name type="scientific">Gossypium australe</name>
    <dbReference type="NCBI Taxonomy" id="47621"/>
    <lineage>
        <taxon>Eukaryota</taxon>
        <taxon>Viridiplantae</taxon>
        <taxon>Streptophyta</taxon>
        <taxon>Embryophyta</taxon>
        <taxon>Tracheophyta</taxon>
        <taxon>Spermatophyta</taxon>
        <taxon>Magnoliopsida</taxon>
        <taxon>eudicotyledons</taxon>
        <taxon>Gunneridae</taxon>
        <taxon>Pentapetalae</taxon>
        <taxon>rosids</taxon>
        <taxon>malvids</taxon>
        <taxon>Malvales</taxon>
        <taxon>Malvaceae</taxon>
        <taxon>Malvoideae</taxon>
        <taxon>Gossypium</taxon>
    </lineage>
</organism>
<accession>A0A5B6UZ30</accession>
<reference evidence="2" key="1">
    <citation type="journal article" date="2019" name="Plant Biotechnol. J.">
        <title>Genome sequencing of the Australian wild diploid species Gossypium australe highlights disease resistance and delayed gland morphogenesis.</title>
        <authorList>
            <person name="Cai Y."/>
            <person name="Cai X."/>
            <person name="Wang Q."/>
            <person name="Wang P."/>
            <person name="Zhang Y."/>
            <person name="Cai C."/>
            <person name="Xu Y."/>
            <person name="Wang K."/>
            <person name="Zhou Z."/>
            <person name="Wang C."/>
            <person name="Geng S."/>
            <person name="Li B."/>
            <person name="Dong Q."/>
            <person name="Hou Y."/>
            <person name="Wang H."/>
            <person name="Ai P."/>
            <person name="Liu Z."/>
            <person name="Yi F."/>
            <person name="Sun M."/>
            <person name="An G."/>
            <person name="Cheng J."/>
            <person name="Zhang Y."/>
            <person name="Shi Q."/>
            <person name="Xie Y."/>
            <person name="Shi X."/>
            <person name="Chang Y."/>
            <person name="Huang F."/>
            <person name="Chen Y."/>
            <person name="Hong S."/>
            <person name="Mi L."/>
            <person name="Sun Q."/>
            <person name="Zhang L."/>
            <person name="Zhou B."/>
            <person name="Peng R."/>
            <person name="Zhang X."/>
            <person name="Liu F."/>
        </authorList>
    </citation>
    <scope>NUCLEOTIDE SEQUENCE [LARGE SCALE GENOMIC DNA]</scope>
    <source>
        <strain evidence="2">cv. PA1801</strain>
    </source>
</reference>
<sequence length="85" mass="9445">MKKQQKKQTGIKVEIDAMARHQSCGSAPVAAACGQQNPHFHRTLSNFLQPSPPSLCLSTPSTPIFLQKFMLLLHVSINLTQTLFR</sequence>
<evidence type="ECO:0000313" key="1">
    <source>
        <dbReference type="EMBL" id="KAA3462456.1"/>
    </source>
</evidence>
<evidence type="ECO:0000313" key="2">
    <source>
        <dbReference type="Proteomes" id="UP000325315"/>
    </source>
</evidence>
<dbReference type="Proteomes" id="UP000325315">
    <property type="component" value="Unassembled WGS sequence"/>
</dbReference>
<comment type="caution">
    <text evidence="1">The sequence shown here is derived from an EMBL/GenBank/DDBJ whole genome shotgun (WGS) entry which is preliminary data.</text>
</comment>
<name>A0A5B6UZ30_9ROSI</name>
<keyword evidence="2" id="KW-1185">Reference proteome</keyword>
<dbReference type="PROSITE" id="PS51257">
    <property type="entry name" value="PROKAR_LIPOPROTEIN"/>
    <property type="match status" value="1"/>
</dbReference>